<dbReference type="HOGENOM" id="CLU_054187_0_0_6"/>
<name>A0A140NSI0_PROSM</name>
<dbReference type="GO" id="GO:0019674">
    <property type="term" value="P:NAD+ metabolic process"/>
    <property type="evidence" value="ECO:0007669"/>
    <property type="project" value="TreeGrafter"/>
</dbReference>
<dbReference type="RefSeq" id="WP_014657722.1">
    <property type="nucleotide sequence ID" value="NC_017731.1"/>
</dbReference>
<dbReference type="AlphaFoldDB" id="A0A140NSI0"/>
<gene>
    <name evidence="1" type="ordered locus">S70_15445</name>
</gene>
<evidence type="ECO:0000313" key="1">
    <source>
        <dbReference type="EMBL" id="AFH94912.1"/>
    </source>
</evidence>
<sequence length="307" mass="34390">MKRGEDVRFVLIMRKTRLQALIERFNTWPQAKFYLEHNHVEVNDYLEEHDHYQKQLVQAEAVLKSMGRFQLLERSLLPSYQFTARDIVIVIGQDGLVANTLKYLNGQPVIAINPDPARWDGKLLPFEIGQLREVVLNTLKEKMPSRTVTFAQATTNDGQTLLAVNDLFIGPKTHTSARYIMRWNGEQEFQSSSGIIISTGLGSTGWFQSILAGAQAVMGGAHHPLSQGFSWQERRLQFSVREPFPSKTTGTSFVFGAIEENSPLQLESLMPENGVIFSDGIEDDYLNFNAGCIASISVADVQGQLIG</sequence>
<dbReference type="GeneID" id="93520275"/>
<dbReference type="Gene3D" id="3.40.50.10330">
    <property type="entry name" value="Probable inorganic polyphosphate/atp-NAD kinase, domain 1"/>
    <property type="match status" value="1"/>
</dbReference>
<dbReference type="OrthoDB" id="1889537at2"/>
<reference evidence="1 2" key="1">
    <citation type="journal article" date="2012" name="J. Bacteriol.">
        <title>Complete Genome Sequence of Providencia stuartii Clinical Isolate MRSN 2154.</title>
        <authorList>
            <person name="Clifford R.J."/>
            <person name="Hang J."/>
            <person name="Riley M.C."/>
            <person name="Onmus-Leone F."/>
            <person name="Kuschner R.A."/>
            <person name="Lesho E.P."/>
            <person name="Waterman P.E."/>
        </authorList>
    </citation>
    <scope>NUCLEOTIDE SEQUENCE [LARGE SCALE GENOMIC DNA]</scope>
    <source>
        <strain evidence="1 2">MRSN 2154</strain>
    </source>
</reference>
<dbReference type="Proteomes" id="UP000005012">
    <property type="component" value="Chromosome"/>
</dbReference>
<dbReference type="SUPFAM" id="SSF111331">
    <property type="entry name" value="NAD kinase/diacylglycerol kinase-like"/>
    <property type="match status" value="1"/>
</dbReference>
<evidence type="ECO:0000313" key="2">
    <source>
        <dbReference type="Proteomes" id="UP000005012"/>
    </source>
</evidence>
<dbReference type="EMBL" id="CP003488">
    <property type="protein sequence ID" value="AFH94912.1"/>
    <property type="molecule type" value="Genomic_DNA"/>
</dbReference>
<reference evidence="2" key="2">
    <citation type="submission" date="2012-04" db="EMBL/GenBank/DDBJ databases">
        <title>Complete genome sequence of Providencia stuartii clinical isolate MRSN 2154.</title>
        <authorList>
            <person name="Clifford R.J."/>
            <person name="Hang J."/>
            <person name="Riley M.C."/>
            <person name="Onmus-Leone F."/>
            <person name="Kuschner R.A."/>
            <person name="Lesho E.P."/>
            <person name="Waterman P.E."/>
        </authorList>
    </citation>
    <scope>NUCLEOTIDE SEQUENCE [LARGE SCALE GENOMIC DNA]</scope>
    <source>
        <strain evidence="2">MRSN 2154</strain>
    </source>
</reference>
<dbReference type="PANTHER" id="PTHR13158:SF5">
    <property type="entry name" value="NAD KINASE 2, MITOCHONDRIAL"/>
    <property type="match status" value="1"/>
</dbReference>
<organism evidence="1 2">
    <name type="scientific">Providencia stuartii (strain MRSN 2154)</name>
    <dbReference type="NCBI Taxonomy" id="1157951"/>
    <lineage>
        <taxon>Bacteria</taxon>
        <taxon>Pseudomonadati</taxon>
        <taxon>Pseudomonadota</taxon>
        <taxon>Gammaproteobacteria</taxon>
        <taxon>Enterobacterales</taxon>
        <taxon>Morganellaceae</taxon>
        <taxon>Providencia</taxon>
    </lineage>
</organism>
<dbReference type="InterPro" id="IPR017438">
    <property type="entry name" value="ATP-NAD_kinase_N"/>
</dbReference>
<proteinExistence type="predicted"/>
<dbReference type="PANTHER" id="PTHR13158">
    <property type="match status" value="1"/>
</dbReference>
<dbReference type="GO" id="GO:0003951">
    <property type="term" value="F:NAD+ kinase activity"/>
    <property type="evidence" value="ECO:0007669"/>
    <property type="project" value="TreeGrafter"/>
</dbReference>
<evidence type="ECO:0008006" key="3">
    <source>
        <dbReference type="Google" id="ProtNLM"/>
    </source>
</evidence>
<dbReference type="KEGG" id="psi:S70_15445"/>
<dbReference type="InterPro" id="IPR016064">
    <property type="entry name" value="NAD/diacylglycerol_kinase_sf"/>
</dbReference>
<dbReference type="PATRIC" id="fig|1157951.4.peg.3110"/>
<protein>
    <recommendedName>
        <fullName evidence="3">Sugar kinase</fullName>
    </recommendedName>
</protein>
<accession>A0A140NSI0</accession>